<dbReference type="InterPro" id="IPR044537">
    <property type="entry name" value="Rip2-like"/>
</dbReference>
<dbReference type="CDD" id="cd06158">
    <property type="entry name" value="S2P-M50_like_1"/>
    <property type="match status" value="1"/>
</dbReference>
<reference evidence="15 16" key="1">
    <citation type="submission" date="2015-09" db="EMBL/GenBank/DDBJ databases">
        <authorList>
            <person name="Xu Y."/>
            <person name="Nagy A."/>
            <person name="Liu N.T."/>
            <person name="Nou X."/>
        </authorList>
    </citation>
    <scope>NUCLEOTIDE SEQUENCE [LARGE SCALE GENOMIC DNA]</scope>
    <source>
        <strain evidence="15 16">FC1138</strain>
    </source>
</reference>
<dbReference type="GO" id="GO:0005886">
    <property type="term" value="C:plasma membrane"/>
    <property type="evidence" value="ECO:0007669"/>
    <property type="project" value="UniProtKB-SubCell"/>
</dbReference>
<name>A0AAC9BHC3_9RALS</name>
<evidence type="ECO:0000256" key="12">
    <source>
        <dbReference type="ARBA" id="ARBA00023136"/>
    </source>
</evidence>
<proteinExistence type="inferred from homology"/>
<evidence type="ECO:0000256" key="10">
    <source>
        <dbReference type="ARBA" id="ARBA00022989"/>
    </source>
</evidence>
<dbReference type="RefSeq" id="WP_021194092.1">
    <property type="nucleotide sequence ID" value="NZ_CP012605.1"/>
</dbReference>
<evidence type="ECO:0000256" key="5">
    <source>
        <dbReference type="ARBA" id="ARBA00022670"/>
    </source>
</evidence>
<sequence>MDSTVIQTIAVYAIPVLFAITVPAVARGYVARYHGDNTAFLAGRLSFNPLRHVDPIGTVLMPLLLYLLTSGSLVFGYSKPVPVDFQALHNPRWHGLQAALAAPAASFVMALAWGVASMCLASAGVEERFFTGMALAGLRVNLAMAALALVPVPPLDGGRVLAAILPQRFAPAFARVEAYGFYIVMALIFTGVLTQLWMRPVVTILAHVLLAMLSPLKAVLS</sequence>
<comment type="similarity">
    <text evidence="3">Belongs to the peptidase M50B family.</text>
</comment>
<evidence type="ECO:0000313" key="15">
    <source>
        <dbReference type="EMBL" id="ANH74123.1"/>
    </source>
</evidence>
<gene>
    <name evidence="15" type="ORF">ACS15_2259</name>
</gene>
<evidence type="ECO:0000259" key="14">
    <source>
        <dbReference type="Pfam" id="PF02163"/>
    </source>
</evidence>
<evidence type="ECO:0000256" key="1">
    <source>
        <dbReference type="ARBA" id="ARBA00001947"/>
    </source>
</evidence>
<feature type="domain" description="Peptidase M50" evidence="14">
    <location>
        <begin position="139"/>
        <end position="189"/>
    </location>
</feature>
<dbReference type="Pfam" id="PF02163">
    <property type="entry name" value="Peptidase_M50"/>
    <property type="match status" value="1"/>
</dbReference>
<evidence type="ECO:0000256" key="11">
    <source>
        <dbReference type="ARBA" id="ARBA00023049"/>
    </source>
</evidence>
<keyword evidence="6 13" id="KW-0812">Transmembrane</keyword>
<keyword evidence="11" id="KW-0482">Metalloprotease</keyword>
<keyword evidence="7" id="KW-0479">Metal-binding</keyword>
<dbReference type="GO" id="GO:0046872">
    <property type="term" value="F:metal ion binding"/>
    <property type="evidence" value="ECO:0007669"/>
    <property type="project" value="UniProtKB-KW"/>
</dbReference>
<dbReference type="Proteomes" id="UP000077927">
    <property type="component" value="Chromosome 1"/>
</dbReference>
<evidence type="ECO:0000256" key="9">
    <source>
        <dbReference type="ARBA" id="ARBA00022833"/>
    </source>
</evidence>
<keyword evidence="4" id="KW-1003">Cell membrane</keyword>
<dbReference type="PANTHER" id="PTHR35864:SF1">
    <property type="entry name" value="ZINC METALLOPROTEASE YWHC-RELATED"/>
    <property type="match status" value="1"/>
</dbReference>
<feature type="transmembrane region" description="Helical" evidence="13">
    <location>
        <begin position="59"/>
        <end position="78"/>
    </location>
</feature>
<dbReference type="InterPro" id="IPR052348">
    <property type="entry name" value="Metallopeptidase_M50B"/>
</dbReference>
<keyword evidence="8" id="KW-0378">Hydrolase</keyword>
<dbReference type="AlphaFoldDB" id="A0AAC9BHC3"/>
<evidence type="ECO:0000256" key="6">
    <source>
        <dbReference type="ARBA" id="ARBA00022692"/>
    </source>
</evidence>
<feature type="transmembrane region" description="Helical" evidence="13">
    <location>
        <begin position="6"/>
        <end position="26"/>
    </location>
</feature>
<organism evidence="15 16">
    <name type="scientific">Ralstonia insidiosa</name>
    <dbReference type="NCBI Taxonomy" id="190721"/>
    <lineage>
        <taxon>Bacteria</taxon>
        <taxon>Pseudomonadati</taxon>
        <taxon>Pseudomonadota</taxon>
        <taxon>Betaproteobacteria</taxon>
        <taxon>Burkholderiales</taxon>
        <taxon>Burkholderiaceae</taxon>
        <taxon>Ralstonia</taxon>
    </lineage>
</organism>
<evidence type="ECO:0000256" key="4">
    <source>
        <dbReference type="ARBA" id="ARBA00022475"/>
    </source>
</evidence>
<keyword evidence="9" id="KW-0862">Zinc</keyword>
<feature type="transmembrane region" description="Helical" evidence="13">
    <location>
        <begin position="201"/>
        <end position="220"/>
    </location>
</feature>
<feature type="transmembrane region" description="Helical" evidence="13">
    <location>
        <begin position="172"/>
        <end position="194"/>
    </location>
</feature>
<comment type="cofactor">
    <cofactor evidence="1">
        <name>Zn(2+)</name>
        <dbReference type="ChEBI" id="CHEBI:29105"/>
    </cofactor>
</comment>
<accession>A0AAC9BHC3</accession>
<evidence type="ECO:0000256" key="3">
    <source>
        <dbReference type="ARBA" id="ARBA00007931"/>
    </source>
</evidence>
<evidence type="ECO:0000313" key="16">
    <source>
        <dbReference type="Proteomes" id="UP000077927"/>
    </source>
</evidence>
<evidence type="ECO:0000256" key="7">
    <source>
        <dbReference type="ARBA" id="ARBA00022723"/>
    </source>
</evidence>
<feature type="transmembrane region" description="Helical" evidence="13">
    <location>
        <begin position="98"/>
        <end position="121"/>
    </location>
</feature>
<keyword evidence="10 13" id="KW-1133">Transmembrane helix</keyword>
<dbReference type="EMBL" id="CP012605">
    <property type="protein sequence ID" value="ANH74123.1"/>
    <property type="molecule type" value="Genomic_DNA"/>
</dbReference>
<dbReference type="KEGG" id="rin:ACS15_2259"/>
<dbReference type="InterPro" id="IPR008915">
    <property type="entry name" value="Peptidase_M50"/>
</dbReference>
<feature type="transmembrane region" description="Helical" evidence="13">
    <location>
        <begin position="133"/>
        <end position="152"/>
    </location>
</feature>
<evidence type="ECO:0000256" key="13">
    <source>
        <dbReference type="SAM" id="Phobius"/>
    </source>
</evidence>
<keyword evidence="5" id="KW-0645">Protease</keyword>
<dbReference type="GO" id="GO:0006508">
    <property type="term" value="P:proteolysis"/>
    <property type="evidence" value="ECO:0007669"/>
    <property type="project" value="UniProtKB-KW"/>
</dbReference>
<keyword evidence="12 13" id="KW-0472">Membrane</keyword>
<evidence type="ECO:0000256" key="2">
    <source>
        <dbReference type="ARBA" id="ARBA00004651"/>
    </source>
</evidence>
<comment type="subcellular location">
    <subcellularLocation>
        <location evidence="2">Cell membrane</location>
        <topology evidence="2">Multi-pass membrane protein</topology>
    </subcellularLocation>
</comment>
<evidence type="ECO:0000256" key="8">
    <source>
        <dbReference type="ARBA" id="ARBA00022801"/>
    </source>
</evidence>
<dbReference type="GO" id="GO:0008237">
    <property type="term" value="F:metallopeptidase activity"/>
    <property type="evidence" value="ECO:0007669"/>
    <property type="project" value="UniProtKB-KW"/>
</dbReference>
<dbReference type="PANTHER" id="PTHR35864">
    <property type="entry name" value="ZINC METALLOPROTEASE MJ0611-RELATED"/>
    <property type="match status" value="1"/>
</dbReference>
<protein>
    <submittedName>
        <fullName evidence="15">Peptidase M50 family protein</fullName>
    </submittedName>
</protein>